<dbReference type="RefSeq" id="WP_176294657.1">
    <property type="nucleotide sequence ID" value="NZ_CP051177.1"/>
</dbReference>
<dbReference type="AlphaFoldDB" id="A0A7H8QAU6"/>
<dbReference type="InterPro" id="IPR036291">
    <property type="entry name" value="NAD(P)-bd_dom_sf"/>
</dbReference>
<dbReference type="InterPro" id="IPR013332">
    <property type="entry name" value="KPR_N"/>
</dbReference>
<keyword evidence="1" id="KW-0472">Membrane</keyword>
<dbReference type="Pfam" id="PF02558">
    <property type="entry name" value="ApbA"/>
    <property type="match status" value="1"/>
</dbReference>
<accession>A0A7H8QAU6</accession>
<dbReference type="Gene3D" id="3.40.50.720">
    <property type="entry name" value="NAD(P)-binding Rossmann-like Domain"/>
    <property type="match status" value="1"/>
</dbReference>
<evidence type="ECO:0000259" key="2">
    <source>
        <dbReference type="Pfam" id="PF02558"/>
    </source>
</evidence>
<dbReference type="EMBL" id="CP051177">
    <property type="protein sequence ID" value="QKX51164.1"/>
    <property type="molecule type" value="Genomic_DNA"/>
</dbReference>
<organism evidence="3 4">
    <name type="scientific">Planococcus glaciei</name>
    <dbReference type="NCBI Taxonomy" id="459472"/>
    <lineage>
        <taxon>Bacteria</taxon>
        <taxon>Bacillati</taxon>
        <taxon>Bacillota</taxon>
        <taxon>Bacilli</taxon>
        <taxon>Bacillales</taxon>
        <taxon>Caryophanaceae</taxon>
        <taxon>Planococcus</taxon>
    </lineage>
</organism>
<feature type="domain" description="Ketopantoate reductase N-terminal" evidence="2">
    <location>
        <begin position="4"/>
        <end position="125"/>
    </location>
</feature>
<sequence>MKKILIYGVGPFGSLFAERLSEAGHSVFLLDHGERQQELKTYGVVTENTATGERTVTRLPVVERLEEEDAYDLVIVPIRKNLVGDVLPALAANKKVPTFLFMMNNAAGQQQFVEALGKERVMAGFPLPGGYKKDHVIYMMPVEEKKPTVLPIGEVDGNVISRTYEVADILSSMRGYRAQIRKDIDDWLKTHVALLIPTLAPAVYACNTNLAHFAATRDAHVLLKRALPEAFRAIQNAGVPITPPSLRIVEWIPEPLFVLALGKMAKSATFENVMGHLESVPDEVRHLTDEFFELIRHGHTPTPTLDELAEFTYGTKEAIPFGSKSIPLRWGGVYGVAIGAAVVAGLFMKARKRA</sequence>
<reference evidence="4" key="2">
    <citation type="submission" date="2020-06" db="EMBL/GenBank/DDBJ databases">
        <title>Isolation of Planomicrobium glaciei.</title>
        <authorList>
            <person name="Malisova L."/>
            <person name="Safrankova R."/>
            <person name="Jakubu V."/>
            <person name="Spanelova P."/>
        </authorList>
    </citation>
    <scope>NUCLEOTIDE SEQUENCE [LARGE SCALE GENOMIC DNA]</scope>
    <source>
        <strain evidence="4">NRL-ATB46093</strain>
    </source>
</reference>
<evidence type="ECO:0000256" key="1">
    <source>
        <dbReference type="SAM" id="Phobius"/>
    </source>
</evidence>
<name>A0A7H8QAU6_9BACL</name>
<dbReference type="SUPFAM" id="SSF51735">
    <property type="entry name" value="NAD(P)-binding Rossmann-fold domains"/>
    <property type="match status" value="1"/>
</dbReference>
<evidence type="ECO:0000313" key="3">
    <source>
        <dbReference type="EMBL" id="QKX51164.1"/>
    </source>
</evidence>
<keyword evidence="1" id="KW-0812">Transmembrane</keyword>
<protein>
    <recommendedName>
        <fullName evidence="2">Ketopantoate reductase N-terminal domain-containing protein</fullName>
    </recommendedName>
</protein>
<feature type="transmembrane region" description="Helical" evidence="1">
    <location>
        <begin position="328"/>
        <end position="348"/>
    </location>
</feature>
<keyword evidence="4" id="KW-1185">Reference proteome</keyword>
<evidence type="ECO:0000313" key="4">
    <source>
        <dbReference type="Proteomes" id="UP000509222"/>
    </source>
</evidence>
<gene>
    <name evidence="3" type="ORF">HF394_11495</name>
</gene>
<dbReference type="Proteomes" id="UP000509222">
    <property type="component" value="Chromosome"/>
</dbReference>
<keyword evidence="1" id="KW-1133">Transmembrane helix</keyword>
<reference evidence="3 4" key="1">
    <citation type="submission" date="2020-04" db="EMBL/GenBank/DDBJ databases">
        <authorList>
            <person name="Pajer P."/>
            <person name="Broz P."/>
        </authorList>
    </citation>
    <scope>NUCLEOTIDE SEQUENCE [LARGE SCALE GENOMIC DNA]</scope>
    <source>
        <strain evidence="4">NRL-ATB46093</strain>
    </source>
</reference>
<proteinExistence type="predicted"/>